<dbReference type="Gene3D" id="3.30.565.10">
    <property type="entry name" value="Histidine kinase-like ATPase, C-terminal domain"/>
    <property type="match status" value="1"/>
</dbReference>
<evidence type="ECO:0000259" key="12">
    <source>
        <dbReference type="PROSITE" id="PS50109"/>
    </source>
</evidence>
<dbReference type="SMART" id="SM00387">
    <property type="entry name" value="HATPase_c"/>
    <property type="match status" value="1"/>
</dbReference>
<keyword evidence="10 11" id="KW-0472">Membrane</keyword>
<dbReference type="SMART" id="SM00388">
    <property type="entry name" value="HisKA"/>
    <property type="match status" value="1"/>
</dbReference>
<gene>
    <name evidence="14" type="ORF">EV680_11014</name>
    <name evidence="15" type="ORF">LVJ78_03895</name>
</gene>
<feature type="transmembrane region" description="Helical" evidence="11">
    <location>
        <begin position="12"/>
        <end position="36"/>
    </location>
</feature>
<feature type="transmembrane region" description="Helical" evidence="11">
    <location>
        <begin position="135"/>
        <end position="157"/>
    </location>
</feature>
<dbReference type="PANTHER" id="PTHR45436:SF15">
    <property type="entry name" value="SENSOR HISTIDINE KINASE CUSS"/>
    <property type="match status" value="1"/>
</dbReference>
<keyword evidence="4" id="KW-0597">Phosphoprotein</keyword>
<dbReference type="SUPFAM" id="SSF55874">
    <property type="entry name" value="ATPase domain of HSP90 chaperone/DNA topoisomerase II/histidine kinase"/>
    <property type="match status" value="1"/>
</dbReference>
<evidence type="ECO:0000256" key="3">
    <source>
        <dbReference type="ARBA" id="ARBA00012438"/>
    </source>
</evidence>
<keyword evidence="5" id="KW-0808">Transferase</keyword>
<dbReference type="Gene3D" id="1.10.287.130">
    <property type="match status" value="1"/>
</dbReference>
<dbReference type="PROSITE" id="PS50109">
    <property type="entry name" value="HIS_KIN"/>
    <property type="match status" value="1"/>
</dbReference>
<keyword evidence="8 11" id="KW-1133">Transmembrane helix</keyword>
<dbReference type="EC" id="2.7.13.3" evidence="3"/>
<evidence type="ECO:0000256" key="1">
    <source>
        <dbReference type="ARBA" id="ARBA00000085"/>
    </source>
</evidence>
<evidence type="ECO:0000256" key="2">
    <source>
        <dbReference type="ARBA" id="ARBA00004141"/>
    </source>
</evidence>
<dbReference type="InterPro" id="IPR050428">
    <property type="entry name" value="TCS_sensor_his_kinase"/>
</dbReference>
<evidence type="ECO:0000313" key="16">
    <source>
        <dbReference type="Proteomes" id="UP000294721"/>
    </source>
</evidence>
<organism evidence="15 17">
    <name type="scientific">Uruburuella suis</name>
    <dbReference type="NCBI Taxonomy" id="252130"/>
    <lineage>
        <taxon>Bacteria</taxon>
        <taxon>Pseudomonadati</taxon>
        <taxon>Pseudomonadota</taxon>
        <taxon>Betaproteobacteria</taxon>
        <taxon>Neisseriales</taxon>
        <taxon>Neisseriaceae</taxon>
        <taxon>Uruburuella</taxon>
    </lineage>
</organism>
<dbReference type="EMBL" id="CP091507">
    <property type="protein sequence ID" value="UOO80162.1"/>
    <property type="molecule type" value="Genomic_DNA"/>
</dbReference>
<evidence type="ECO:0000256" key="4">
    <source>
        <dbReference type="ARBA" id="ARBA00022553"/>
    </source>
</evidence>
<reference evidence="15" key="3">
    <citation type="journal article" date="2022" name="Res Sq">
        <title>Evolution of multicellular longitudinally dividing oral cavity symbionts (Neisseriaceae).</title>
        <authorList>
            <person name="Nyongesa S."/>
            <person name="Weber P."/>
            <person name="Bernet E."/>
            <person name="Pullido F."/>
            <person name="Nieckarz M."/>
            <person name="Delaby M."/>
            <person name="Nieves C."/>
            <person name="Viehboeck T."/>
            <person name="Krause N."/>
            <person name="Rivera-Millot A."/>
            <person name="Nakamura A."/>
            <person name="Vischer N."/>
            <person name="VanNieuwenhze M."/>
            <person name="Brun Y."/>
            <person name="Cava F."/>
            <person name="Bulgheresi S."/>
            <person name="Veyrier F."/>
        </authorList>
    </citation>
    <scope>NUCLEOTIDE SEQUENCE</scope>
    <source>
        <strain evidence="15">1258/02</strain>
    </source>
</reference>
<dbReference type="InterPro" id="IPR003661">
    <property type="entry name" value="HisK_dim/P_dom"/>
</dbReference>
<dbReference type="AlphaFoldDB" id="A0AAE9KIV8"/>
<keyword evidence="7 15" id="KW-0418">Kinase</keyword>
<dbReference type="InterPro" id="IPR004358">
    <property type="entry name" value="Sig_transdc_His_kin-like_C"/>
</dbReference>
<dbReference type="GO" id="GO:0005886">
    <property type="term" value="C:plasma membrane"/>
    <property type="evidence" value="ECO:0007669"/>
    <property type="project" value="TreeGrafter"/>
</dbReference>
<dbReference type="Pfam" id="PF02518">
    <property type="entry name" value="HATPase_c"/>
    <property type="match status" value="1"/>
</dbReference>
<evidence type="ECO:0000256" key="11">
    <source>
        <dbReference type="SAM" id="Phobius"/>
    </source>
</evidence>
<dbReference type="PROSITE" id="PS50885">
    <property type="entry name" value="HAMP"/>
    <property type="match status" value="1"/>
</dbReference>
<dbReference type="CDD" id="cd00075">
    <property type="entry name" value="HATPase"/>
    <property type="match status" value="1"/>
</dbReference>
<proteinExistence type="predicted"/>
<evidence type="ECO:0000313" key="15">
    <source>
        <dbReference type="EMBL" id="UOO80162.1"/>
    </source>
</evidence>
<accession>A0AAE9KIV8</accession>
<dbReference type="CDD" id="cd00082">
    <property type="entry name" value="HisKA"/>
    <property type="match status" value="1"/>
</dbReference>
<dbReference type="PANTHER" id="PTHR45436">
    <property type="entry name" value="SENSOR HISTIDINE KINASE YKOH"/>
    <property type="match status" value="1"/>
</dbReference>
<dbReference type="KEGG" id="usu:LVJ78_03895"/>
<keyword evidence="6 11" id="KW-0812">Transmembrane</keyword>
<evidence type="ECO:0000256" key="5">
    <source>
        <dbReference type="ARBA" id="ARBA00022679"/>
    </source>
</evidence>
<evidence type="ECO:0000313" key="17">
    <source>
        <dbReference type="Proteomes" id="UP000829756"/>
    </source>
</evidence>
<reference evidence="14 16" key="1">
    <citation type="submission" date="2019-03" db="EMBL/GenBank/DDBJ databases">
        <title>Genomic Encyclopedia of Type Strains, Phase IV (KMG-IV): sequencing the most valuable type-strain genomes for metagenomic binning, comparative biology and taxonomic classification.</title>
        <authorList>
            <person name="Goeker M."/>
        </authorList>
    </citation>
    <scope>NUCLEOTIDE SEQUENCE [LARGE SCALE GENOMIC DNA]</scope>
    <source>
        <strain evidence="14 16">DSM 17474</strain>
    </source>
</reference>
<feature type="domain" description="Histidine kinase" evidence="12">
    <location>
        <begin position="218"/>
        <end position="431"/>
    </location>
</feature>
<dbReference type="InterPro" id="IPR036097">
    <property type="entry name" value="HisK_dim/P_sf"/>
</dbReference>
<dbReference type="Proteomes" id="UP000829756">
    <property type="component" value="Chromosome"/>
</dbReference>
<dbReference type="PRINTS" id="PR00344">
    <property type="entry name" value="BCTRLSENSOR"/>
</dbReference>
<reference evidence="15" key="2">
    <citation type="submission" date="2021-12" db="EMBL/GenBank/DDBJ databases">
        <authorList>
            <person name="Veyrier F.J."/>
        </authorList>
    </citation>
    <scope>NUCLEOTIDE SEQUENCE</scope>
    <source>
        <strain evidence="15">1258/02</strain>
    </source>
</reference>
<dbReference type="InterPro" id="IPR005467">
    <property type="entry name" value="His_kinase_dom"/>
</dbReference>
<evidence type="ECO:0000313" key="14">
    <source>
        <dbReference type="EMBL" id="TCP06832.1"/>
    </source>
</evidence>
<evidence type="ECO:0000256" key="10">
    <source>
        <dbReference type="ARBA" id="ARBA00023136"/>
    </source>
</evidence>
<evidence type="ECO:0000259" key="13">
    <source>
        <dbReference type="PROSITE" id="PS50885"/>
    </source>
</evidence>
<evidence type="ECO:0000256" key="8">
    <source>
        <dbReference type="ARBA" id="ARBA00022989"/>
    </source>
</evidence>
<dbReference type="InterPro" id="IPR003594">
    <property type="entry name" value="HATPase_dom"/>
</dbReference>
<dbReference type="EMBL" id="SLXE01000010">
    <property type="protein sequence ID" value="TCP06832.1"/>
    <property type="molecule type" value="Genomic_DNA"/>
</dbReference>
<evidence type="ECO:0000256" key="7">
    <source>
        <dbReference type="ARBA" id="ARBA00022777"/>
    </source>
</evidence>
<comment type="catalytic activity">
    <reaction evidence="1">
        <text>ATP + protein L-histidine = ADP + protein N-phospho-L-histidine.</text>
        <dbReference type="EC" id="2.7.13.3"/>
    </reaction>
</comment>
<sequence length="442" mass="48715">MSRPAASMQLNLSLWLSAAVLLAAAAAGILSFISMYREANDLQDQMLQQTAALINPAALPPRADNTDSDVRIHIQPLESSAPQHYALPARLSDGLHTISHDGDRYRVYVKTYPQGQRLAFIQETEFRDEAAYNSAWHAVAPLLLLLPVLTLLSIFTIRHMLRPMRQLSETLEHRPSSDLTPLPEARLPREVYGFVTAINRLLGRINEHMQQQQRFIADAAHELRSPLTALSLQAERLAQTDMPAAAAERLHILSQGILRSRKLLAQLLALAKVQNPSGQDKQTLSLHTLYRHTIQDLLPLAEAKNIDLGIDGSQDIVLHAHEADIQLLVNTLTDNAIQYTPPGGRIDLRAAQQAGSITIEIEDNGPGIPAAERARVFDPFYRILGNESEGTGLGLSIAKTIVERNHGHISLNDADAFEHGLKVTATFPAPPDNETHSKKQPV</sequence>
<dbReference type="InterPro" id="IPR003660">
    <property type="entry name" value="HAMP_dom"/>
</dbReference>
<evidence type="ECO:0000256" key="6">
    <source>
        <dbReference type="ARBA" id="ARBA00022692"/>
    </source>
</evidence>
<dbReference type="RefSeq" id="WP_243650336.1">
    <property type="nucleotide sequence ID" value="NZ_CALJUB010000199.1"/>
</dbReference>
<dbReference type="Proteomes" id="UP000294721">
    <property type="component" value="Unassembled WGS sequence"/>
</dbReference>
<evidence type="ECO:0000256" key="9">
    <source>
        <dbReference type="ARBA" id="ARBA00023012"/>
    </source>
</evidence>
<dbReference type="Pfam" id="PF00512">
    <property type="entry name" value="HisKA"/>
    <property type="match status" value="1"/>
</dbReference>
<dbReference type="InterPro" id="IPR036890">
    <property type="entry name" value="HATPase_C_sf"/>
</dbReference>
<name>A0AAE9KIV8_9NEIS</name>
<dbReference type="GO" id="GO:0000155">
    <property type="term" value="F:phosphorelay sensor kinase activity"/>
    <property type="evidence" value="ECO:0007669"/>
    <property type="project" value="InterPro"/>
</dbReference>
<protein>
    <recommendedName>
        <fullName evidence="3">histidine kinase</fullName>
        <ecNumber evidence="3">2.7.13.3</ecNumber>
    </recommendedName>
</protein>
<dbReference type="SUPFAM" id="SSF47384">
    <property type="entry name" value="Homodimeric domain of signal transducing histidine kinase"/>
    <property type="match status" value="1"/>
</dbReference>
<feature type="domain" description="HAMP" evidence="13">
    <location>
        <begin position="158"/>
        <end position="210"/>
    </location>
</feature>
<comment type="subcellular location">
    <subcellularLocation>
        <location evidence="2">Membrane</location>
        <topology evidence="2">Multi-pass membrane protein</topology>
    </subcellularLocation>
</comment>
<keyword evidence="9" id="KW-0902">Two-component regulatory system</keyword>
<keyword evidence="16" id="KW-1185">Reference proteome</keyword>